<dbReference type="SUPFAM" id="SSF53448">
    <property type="entry name" value="Nucleotide-diphospho-sugar transferases"/>
    <property type="match status" value="1"/>
</dbReference>
<accession>A0ABY6H310</accession>
<dbReference type="Proteomes" id="UP001163255">
    <property type="component" value="Chromosome"/>
</dbReference>
<organism evidence="1 2">
    <name type="scientific">Endozoicomonas euniceicola</name>
    <dbReference type="NCBI Taxonomy" id="1234143"/>
    <lineage>
        <taxon>Bacteria</taxon>
        <taxon>Pseudomonadati</taxon>
        <taxon>Pseudomonadota</taxon>
        <taxon>Gammaproteobacteria</taxon>
        <taxon>Oceanospirillales</taxon>
        <taxon>Endozoicomonadaceae</taxon>
        <taxon>Endozoicomonas</taxon>
    </lineage>
</organism>
<reference evidence="1" key="1">
    <citation type="submission" date="2022-10" db="EMBL/GenBank/DDBJ databases">
        <title>Completed Genome Sequence of two octocoral isolated bacterium, Endozoicomonas euniceicola EF212T and Endozoicomonas gorgoniicola PS125T.</title>
        <authorList>
            <person name="Chiou Y.-J."/>
            <person name="Chen Y.-H."/>
        </authorList>
    </citation>
    <scope>NUCLEOTIDE SEQUENCE</scope>
    <source>
        <strain evidence="1">EF212</strain>
    </source>
</reference>
<dbReference type="InterPro" id="IPR029044">
    <property type="entry name" value="Nucleotide-diphossugar_trans"/>
</dbReference>
<evidence type="ECO:0008006" key="3">
    <source>
        <dbReference type="Google" id="ProtNLM"/>
    </source>
</evidence>
<protein>
    <recommendedName>
        <fullName evidence="3">Capsular biosynthesis protein</fullName>
    </recommendedName>
</protein>
<keyword evidence="2" id="KW-1185">Reference proteome</keyword>
<dbReference type="InterPro" id="IPR011009">
    <property type="entry name" value="Kinase-like_dom_sf"/>
</dbReference>
<dbReference type="Gene3D" id="3.90.550.10">
    <property type="entry name" value="Spore Coat Polysaccharide Biosynthesis Protein SpsA, Chain A"/>
    <property type="match status" value="1"/>
</dbReference>
<gene>
    <name evidence="1" type="ORF">NX720_11630</name>
</gene>
<dbReference type="EMBL" id="CP103300">
    <property type="protein sequence ID" value="UYM18514.1"/>
    <property type="molecule type" value="Genomic_DNA"/>
</dbReference>
<evidence type="ECO:0000313" key="1">
    <source>
        <dbReference type="EMBL" id="UYM18514.1"/>
    </source>
</evidence>
<proteinExistence type="predicted"/>
<sequence length="538" mass="61084">MILITSGAYVSADLSAEIGRLPPSFLPVGNKRLFTLQLEQLASANGDIYLSIPAGYAINDLDRQFFRQHDVSLIEVPENLTLGESILYCWNCTGKQYNKLQVLHGDTLIYDLDFNQLDTVSVAENQGFYHRATASNGPFNQRFFKDSWAGDGEWVVSGFFAFSKPHQFIQGIVKSQGDFIQGLKHYSEKTPLAGKETGKWFDFGHINTFFQSRTLITTQRAFNEMRMTTRTVTKASSNGAKMKAEANWFSSLPGSLRIYTPHLIEDKTDTEAPGYSLEYLYLLPLNDLFVFGELPANGWRQIFRSCINVNQHFRRHKPDTAVDYKQFENLYLPKTNARLNQFAEQADFDIHKPLTINGIKVPSLVDIAKRTSELIPEADESITGISHGDFCFSNILYDPRVQSIKLIDPRGIDNDGELTIYGDTRYDIAKLHHSVIGLYDLIIANRFELDADISQGNYSLDFPDLKRVAPIQEIYRHIVFGQSPATERYVLAITIHLFLSMLPLHFDRPQGQLAMIANALRLYVELQDMDKLNFEASV</sequence>
<name>A0ABY6H310_9GAMM</name>
<dbReference type="SUPFAM" id="SSF56112">
    <property type="entry name" value="Protein kinase-like (PK-like)"/>
    <property type="match status" value="1"/>
</dbReference>
<evidence type="ECO:0000313" key="2">
    <source>
        <dbReference type="Proteomes" id="UP001163255"/>
    </source>
</evidence>
<dbReference type="RefSeq" id="WP_262601275.1">
    <property type="nucleotide sequence ID" value="NZ_CP103300.1"/>
</dbReference>